<dbReference type="PANTHER" id="PTHR12231">
    <property type="entry name" value="CTX-RELATED TYPE I TRANSMEMBRANE PROTEIN"/>
    <property type="match status" value="1"/>
</dbReference>
<keyword evidence="4" id="KW-0393">Immunoglobulin domain</keyword>
<proteinExistence type="predicted"/>
<dbReference type="InterPro" id="IPR003598">
    <property type="entry name" value="Ig_sub2"/>
</dbReference>
<feature type="domain" description="Ig-like" evidence="5">
    <location>
        <begin position="27"/>
        <end position="121"/>
    </location>
</feature>
<sequence length="389" mass="44068">KIHQTIVSYAFSNAFSRKQYYYVSENPKFSEPITNVTASVGREAILACLVEDLGQYKVAWLRVDTQTILTIHSHVITKNHRIGVTHSEHRTWYLHIKEVRESDKGWYMCQINTDPMKSQVGYLDIVVPPDILDYPTSTDMIVRERSNVNLKCVAKGSPEPSITWKREGGEPIQLLTGEEVYSMEGPILNITKVTRQQMGPYLCIASNGIPPSVSKRIMLVVHFPPMIWIQNQMVGAYEGQQVTLDCHSEAFPRSINYWMADNGEIVPQSGKYEIALIDNSYKAHMKLTIKSVSIEDYGTYKCVAKNSLGDTDGTIQLYAIPKPAKRSNGSIRKGKFRKKTNDVTDLEVRNPDDQPDSLFQEDDYYNSRGGKTAWKMSLAFLVALPFALQ</sequence>
<dbReference type="InterPro" id="IPR013783">
    <property type="entry name" value="Ig-like_fold"/>
</dbReference>
<dbReference type="Pfam" id="PF07679">
    <property type="entry name" value="I-set"/>
    <property type="match status" value="1"/>
</dbReference>
<evidence type="ECO:0000313" key="7">
    <source>
        <dbReference type="RefSeq" id="XP_017779903.1"/>
    </source>
</evidence>
<keyword evidence="6" id="KW-1185">Reference proteome</keyword>
<dbReference type="InterPro" id="IPR051170">
    <property type="entry name" value="Neural/epithelial_adhesion"/>
</dbReference>
<protein>
    <submittedName>
        <fullName evidence="7">Neurotrimin-like</fullName>
    </submittedName>
</protein>
<organism evidence="6 7">
    <name type="scientific">Nicrophorus vespilloides</name>
    <name type="common">Boreal carrion beetle</name>
    <dbReference type="NCBI Taxonomy" id="110193"/>
    <lineage>
        <taxon>Eukaryota</taxon>
        <taxon>Metazoa</taxon>
        <taxon>Ecdysozoa</taxon>
        <taxon>Arthropoda</taxon>
        <taxon>Hexapoda</taxon>
        <taxon>Insecta</taxon>
        <taxon>Pterygota</taxon>
        <taxon>Neoptera</taxon>
        <taxon>Endopterygota</taxon>
        <taxon>Coleoptera</taxon>
        <taxon>Polyphaga</taxon>
        <taxon>Staphyliniformia</taxon>
        <taxon>Silphidae</taxon>
        <taxon>Nicrophorinae</taxon>
        <taxon>Nicrophorus</taxon>
    </lineage>
</organism>
<dbReference type="InterPro" id="IPR007110">
    <property type="entry name" value="Ig-like_dom"/>
</dbReference>
<gene>
    <name evidence="7" type="primary">LOC108565125</name>
</gene>
<dbReference type="InterPro" id="IPR036179">
    <property type="entry name" value="Ig-like_dom_sf"/>
</dbReference>
<keyword evidence="2" id="KW-0677">Repeat</keyword>
<keyword evidence="3" id="KW-1015">Disulfide bond</keyword>
<dbReference type="Gene3D" id="2.60.40.10">
    <property type="entry name" value="Immunoglobulins"/>
    <property type="match status" value="3"/>
</dbReference>
<accession>A0ABM1MZA3</accession>
<dbReference type="PANTHER" id="PTHR12231:SF272">
    <property type="entry name" value="DPR-INTERACTING PROTEIN THETA"/>
    <property type="match status" value="1"/>
</dbReference>
<dbReference type="Proteomes" id="UP000695000">
    <property type="component" value="Unplaced"/>
</dbReference>
<feature type="domain" description="Ig-like" evidence="5">
    <location>
        <begin position="129"/>
        <end position="214"/>
    </location>
</feature>
<evidence type="ECO:0000259" key="5">
    <source>
        <dbReference type="PROSITE" id="PS50835"/>
    </source>
</evidence>
<dbReference type="SMART" id="SM00408">
    <property type="entry name" value="IGc2"/>
    <property type="match status" value="3"/>
</dbReference>
<evidence type="ECO:0000313" key="6">
    <source>
        <dbReference type="Proteomes" id="UP000695000"/>
    </source>
</evidence>
<evidence type="ECO:0000256" key="2">
    <source>
        <dbReference type="ARBA" id="ARBA00022737"/>
    </source>
</evidence>
<dbReference type="PROSITE" id="PS50835">
    <property type="entry name" value="IG_LIKE"/>
    <property type="match status" value="3"/>
</dbReference>
<dbReference type="GeneID" id="108565125"/>
<dbReference type="RefSeq" id="XP_017779903.1">
    <property type="nucleotide sequence ID" value="XM_017924414.1"/>
</dbReference>
<dbReference type="Pfam" id="PF13927">
    <property type="entry name" value="Ig_3"/>
    <property type="match status" value="2"/>
</dbReference>
<evidence type="ECO:0000256" key="3">
    <source>
        <dbReference type="ARBA" id="ARBA00023157"/>
    </source>
</evidence>
<name>A0ABM1MZA3_NICVS</name>
<keyword evidence="1" id="KW-0732">Signal</keyword>
<dbReference type="InterPro" id="IPR003599">
    <property type="entry name" value="Ig_sub"/>
</dbReference>
<reference evidence="7" key="1">
    <citation type="submission" date="2025-08" db="UniProtKB">
        <authorList>
            <consortium name="RefSeq"/>
        </authorList>
    </citation>
    <scope>IDENTIFICATION</scope>
    <source>
        <tissue evidence="7">Whole Larva</tissue>
    </source>
</reference>
<feature type="non-terminal residue" evidence="7">
    <location>
        <position position="1"/>
    </location>
</feature>
<evidence type="ECO:0000256" key="1">
    <source>
        <dbReference type="ARBA" id="ARBA00022729"/>
    </source>
</evidence>
<feature type="domain" description="Ig-like" evidence="5">
    <location>
        <begin position="224"/>
        <end position="316"/>
    </location>
</feature>
<evidence type="ECO:0000256" key="4">
    <source>
        <dbReference type="ARBA" id="ARBA00023319"/>
    </source>
</evidence>
<dbReference type="SMART" id="SM00409">
    <property type="entry name" value="IG"/>
    <property type="match status" value="3"/>
</dbReference>
<dbReference type="InterPro" id="IPR013098">
    <property type="entry name" value="Ig_I-set"/>
</dbReference>
<dbReference type="SUPFAM" id="SSF48726">
    <property type="entry name" value="Immunoglobulin"/>
    <property type="match status" value="3"/>
</dbReference>